<feature type="non-terminal residue" evidence="1">
    <location>
        <position position="22"/>
    </location>
</feature>
<reference evidence="1 2" key="1">
    <citation type="journal article" date="2013" name="Genome Announc.">
        <title>Draft Genome Sequence of a Highly Flagellated, Fast-Swimming Archaeon, Methanocaldococcus villosus Strain KIN24-T80 (DSM 22612).</title>
        <authorList>
            <person name="Thennarasu S."/>
            <person name="Polireddy D."/>
            <person name="Antony A."/>
            <person name="Yada M.R."/>
            <person name="Algarawi S."/>
            <person name="Sivakumar N."/>
        </authorList>
    </citation>
    <scope>NUCLEOTIDE SEQUENCE [LARGE SCALE GENOMIC DNA]</scope>
    <source>
        <strain evidence="1 2">KIN24-T80</strain>
    </source>
</reference>
<organism evidence="1 2">
    <name type="scientific">Methanocaldococcus villosus KIN24-T80</name>
    <dbReference type="NCBI Taxonomy" id="1069083"/>
    <lineage>
        <taxon>Archaea</taxon>
        <taxon>Methanobacteriati</taxon>
        <taxon>Methanobacteriota</taxon>
        <taxon>Methanomada group</taxon>
        <taxon>Methanococci</taxon>
        <taxon>Methanococcales</taxon>
        <taxon>Methanocaldococcaceae</taxon>
        <taxon>Methanocaldococcus</taxon>
    </lineage>
</organism>
<dbReference type="EMBL" id="APMM01000057">
    <property type="protein sequence ID" value="ENN95659.1"/>
    <property type="molecule type" value="Genomic_DNA"/>
</dbReference>
<sequence length="22" mass="2336">MRVGIVGCGAIGCFLVRKAKEK</sequence>
<keyword evidence="2" id="KW-1185">Reference proteome</keyword>
<name>N6UTK7_9EURY</name>
<accession>N6UTK7</accession>
<comment type="caution">
    <text evidence="1">The sequence shown here is derived from an EMBL/GenBank/DDBJ whole genome shotgun (WGS) entry which is preliminary data.</text>
</comment>
<dbReference type="AlphaFoldDB" id="N6UTK7"/>
<evidence type="ECO:0000313" key="1">
    <source>
        <dbReference type="EMBL" id="ENN95659.1"/>
    </source>
</evidence>
<dbReference type="Proteomes" id="UP000053695">
    <property type="component" value="Unassembled WGS sequence"/>
</dbReference>
<gene>
    <name evidence="1" type="ORF">J422_06723</name>
</gene>
<evidence type="ECO:0000313" key="2">
    <source>
        <dbReference type="Proteomes" id="UP000053695"/>
    </source>
</evidence>
<proteinExistence type="predicted"/>
<protein>
    <submittedName>
        <fullName evidence="1">Uncharacterized protein</fullName>
    </submittedName>
</protein>